<organism evidence="2 3">
    <name type="scientific">Herbaspirillum hiltneri N3</name>
    <dbReference type="NCBI Taxonomy" id="1262470"/>
    <lineage>
        <taxon>Bacteria</taxon>
        <taxon>Pseudomonadati</taxon>
        <taxon>Pseudomonadota</taxon>
        <taxon>Betaproteobacteria</taxon>
        <taxon>Burkholderiales</taxon>
        <taxon>Oxalobacteraceae</taxon>
        <taxon>Herbaspirillum</taxon>
    </lineage>
</organism>
<dbReference type="Pfam" id="PF12146">
    <property type="entry name" value="Hydrolase_4"/>
    <property type="match status" value="1"/>
</dbReference>
<dbReference type="EMBL" id="CP011409">
    <property type="protein sequence ID" value="AKZ65343.1"/>
    <property type="molecule type" value="Genomic_DNA"/>
</dbReference>
<keyword evidence="3" id="KW-1185">Reference proteome</keyword>
<dbReference type="InterPro" id="IPR022742">
    <property type="entry name" value="Hydrolase_4"/>
</dbReference>
<dbReference type="SUPFAM" id="SSF53474">
    <property type="entry name" value="alpha/beta-Hydrolases"/>
    <property type="match status" value="1"/>
</dbReference>
<dbReference type="Proteomes" id="UP000063429">
    <property type="component" value="Chromosome"/>
</dbReference>
<evidence type="ECO:0000313" key="3">
    <source>
        <dbReference type="Proteomes" id="UP000063429"/>
    </source>
</evidence>
<dbReference type="RefSeq" id="WP_053201556.1">
    <property type="nucleotide sequence ID" value="NZ_CP011409.1"/>
</dbReference>
<evidence type="ECO:0000259" key="1">
    <source>
        <dbReference type="Pfam" id="PF12146"/>
    </source>
</evidence>
<reference evidence="3" key="1">
    <citation type="journal article" date="2015" name="Genome Announc.">
        <title>Complete Genome Sequence of Herbaspirillum hiltneri N3 (DSM 17495), Isolated from Surface-Sterilized Wheat Roots.</title>
        <authorList>
            <person name="Guizelini D."/>
            <person name="Saizaki P.M."/>
            <person name="Coimbra N.A."/>
            <person name="Weiss V.A."/>
            <person name="Faoro H."/>
            <person name="Sfeir M.Z."/>
            <person name="Baura V.A."/>
            <person name="Monteiro R.A."/>
            <person name="Chubatsu L.S."/>
            <person name="Souza E.M."/>
            <person name="Cruz L.M."/>
            <person name="Pedrosa F.O."/>
            <person name="Raittz R.T."/>
            <person name="Marchaukoski J.N."/>
            <person name="Steffens M.B."/>
        </authorList>
    </citation>
    <scope>NUCLEOTIDE SEQUENCE [LARGE SCALE GENOMIC DNA]</scope>
    <source>
        <strain evidence="3">N3</strain>
    </source>
</reference>
<accession>A0ABM5V6L1</accession>
<name>A0ABM5V6L1_9BURK</name>
<sequence>MQKKTYRTTTYWQQYQRFFPPHARVDAVNAPDEEWLHWRGADVHLDRYRCDDASLTVILAHGGGGYGRLFAPLALLLHQAGHEVIAPDLPGYGLSAAPADLIRYDAWVDLLADIAAAERQRNGRRIVLFGGSLGGYLAYLCAAKMPRGAIAGVIATTLADPRLALTKKQFARNALVEYGLMPLMPVFAALAGRLRLPVKWFTKMHAMSNDRTLAALVTADPCGGGARVPVGFMASIFTVRPDVEPEHFDACPLLLAHPAADQWTAVASSRPFFDRIKGRKELVLLDRCGHFPIEQPGIAQLEQAAVAFLQGIAADAD</sequence>
<dbReference type="InterPro" id="IPR029058">
    <property type="entry name" value="AB_hydrolase_fold"/>
</dbReference>
<dbReference type="PANTHER" id="PTHR43689">
    <property type="entry name" value="HYDROLASE"/>
    <property type="match status" value="1"/>
</dbReference>
<feature type="domain" description="Serine aminopeptidase S33" evidence="1">
    <location>
        <begin position="55"/>
        <end position="290"/>
    </location>
</feature>
<evidence type="ECO:0000313" key="2">
    <source>
        <dbReference type="EMBL" id="AKZ65343.1"/>
    </source>
</evidence>
<proteinExistence type="predicted"/>
<dbReference type="PANTHER" id="PTHR43689:SF8">
    <property type="entry name" value="ALPHA_BETA-HYDROLASES SUPERFAMILY PROTEIN"/>
    <property type="match status" value="1"/>
</dbReference>
<gene>
    <name evidence="2" type="ORF">F506_12795</name>
</gene>
<dbReference type="Gene3D" id="3.40.50.1820">
    <property type="entry name" value="alpha/beta hydrolase"/>
    <property type="match status" value="1"/>
</dbReference>
<protein>
    <submittedName>
        <fullName evidence="2">Lysophospholipase</fullName>
    </submittedName>
</protein>